<dbReference type="SUPFAM" id="SSF101576">
    <property type="entry name" value="Supernatant protein factor (SPF), C-terminal domain"/>
    <property type="match status" value="1"/>
</dbReference>
<evidence type="ECO:0000256" key="6">
    <source>
        <dbReference type="ARBA" id="ARBA00023136"/>
    </source>
</evidence>
<evidence type="ECO:0000256" key="2">
    <source>
        <dbReference type="ARBA" id="ARBA00007104"/>
    </source>
</evidence>
<dbReference type="GO" id="GO:0016020">
    <property type="term" value="C:membrane"/>
    <property type="evidence" value="ECO:0007669"/>
    <property type="project" value="UniProtKB-SubCell"/>
</dbReference>
<dbReference type="RefSeq" id="XP_016609648.1">
    <property type="nucleotide sequence ID" value="XM_016751675.1"/>
</dbReference>
<dbReference type="AlphaFoldDB" id="A0A0L0HLD0"/>
<proteinExistence type="inferred from homology"/>
<dbReference type="Pfam" id="PF01105">
    <property type="entry name" value="EMP24_GP25L"/>
    <property type="match status" value="1"/>
</dbReference>
<dbReference type="PANTHER" id="PTHR22811">
    <property type="entry name" value="TRANSMEMBRANE EMP24 DOMAIN-CONTAINING PROTEIN"/>
    <property type="match status" value="1"/>
</dbReference>
<dbReference type="PROSITE" id="PS50866">
    <property type="entry name" value="GOLD"/>
    <property type="match status" value="1"/>
</dbReference>
<dbReference type="VEuPathDB" id="FungiDB:SPPG_03406"/>
<evidence type="ECO:0000313" key="12">
    <source>
        <dbReference type="EMBL" id="KND01609.1"/>
    </source>
</evidence>
<keyword evidence="6 9" id="KW-0472">Membrane</keyword>
<dbReference type="OMA" id="VGEYTFC"/>
<evidence type="ECO:0000256" key="8">
    <source>
        <dbReference type="RuleBase" id="RU003827"/>
    </source>
</evidence>
<dbReference type="InterPro" id="IPR036598">
    <property type="entry name" value="GOLD_dom_sf"/>
</dbReference>
<name>A0A0L0HLD0_SPIPD</name>
<dbReference type="GO" id="GO:0012505">
    <property type="term" value="C:endomembrane system"/>
    <property type="evidence" value="ECO:0007669"/>
    <property type="project" value="UniProtKB-SubCell"/>
</dbReference>
<dbReference type="eggNOG" id="KOG1693">
    <property type="taxonomic scope" value="Eukaryota"/>
</dbReference>
<evidence type="ECO:0000259" key="11">
    <source>
        <dbReference type="PROSITE" id="PS50866"/>
    </source>
</evidence>
<dbReference type="FunCoup" id="A0A0L0HLD0">
    <property type="interactions" value="181"/>
</dbReference>
<dbReference type="InterPro" id="IPR009038">
    <property type="entry name" value="GOLD_dom"/>
</dbReference>
<feature type="chain" id="PRO_5005540053" description="GOLD domain-containing protein" evidence="10">
    <location>
        <begin position="22"/>
        <end position="216"/>
    </location>
</feature>
<evidence type="ECO:0000256" key="5">
    <source>
        <dbReference type="ARBA" id="ARBA00022989"/>
    </source>
</evidence>
<feature type="signal peptide" evidence="10">
    <location>
        <begin position="1"/>
        <end position="21"/>
    </location>
</feature>
<evidence type="ECO:0000256" key="7">
    <source>
        <dbReference type="ARBA" id="ARBA00037847"/>
    </source>
</evidence>
<dbReference type="SMART" id="SM01190">
    <property type="entry name" value="EMP24_GP25L"/>
    <property type="match status" value="1"/>
</dbReference>
<dbReference type="Proteomes" id="UP000053201">
    <property type="component" value="Unassembled WGS sequence"/>
</dbReference>
<dbReference type="STRING" id="645134.A0A0L0HLD0"/>
<evidence type="ECO:0000256" key="10">
    <source>
        <dbReference type="SAM" id="SignalP"/>
    </source>
</evidence>
<keyword evidence="3 8" id="KW-0812">Transmembrane</keyword>
<evidence type="ECO:0000256" key="9">
    <source>
        <dbReference type="SAM" id="Phobius"/>
    </source>
</evidence>
<sequence>MKANITAAIAGFFVLIAGASATTLTYKMDPHERACFYTAAKSAGEKIAFYFAVQSGGSFDIDYEVVGPNNVQILQGQKERQGDFVFSASGPGEHSFCFSNRMSTFTEKVIDFDVTAEHESHLTSPVGHDLSGKEDAKKQVRPLEESIENLSDTLGGIQKQQKYFRTRENRNFDTVKSTQNRLFWFGTLEVLMVVGTSLFQVFVIQTLFNKSGKTRV</sequence>
<organism evidence="12 13">
    <name type="scientific">Spizellomyces punctatus (strain DAOM BR117)</name>
    <dbReference type="NCBI Taxonomy" id="645134"/>
    <lineage>
        <taxon>Eukaryota</taxon>
        <taxon>Fungi</taxon>
        <taxon>Fungi incertae sedis</taxon>
        <taxon>Chytridiomycota</taxon>
        <taxon>Chytridiomycota incertae sedis</taxon>
        <taxon>Chytridiomycetes</taxon>
        <taxon>Spizellomycetales</taxon>
        <taxon>Spizellomycetaceae</taxon>
        <taxon>Spizellomyces</taxon>
    </lineage>
</organism>
<dbReference type="OrthoDB" id="1929172at2759"/>
<dbReference type="EMBL" id="KQ257454">
    <property type="protein sequence ID" value="KND01609.1"/>
    <property type="molecule type" value="Genomic_DNA"/>
</dbReference>
<feature type="domain" description="GOLD" evidence="11">
    <location>
        <begin position="33"/>
        <end position="116"/>
    </location>
</feature>
<keyword evidence="4 10" id="KW-0732">Signal</keyword>
<feature type="transmembrane region" description="Helical" evidence="9">
    <location>
        <begin position="182"/>
        <end position="208"/>
    </location>
</feature>
<evidence type="ECO:0000256" key="1">
    <source>
        <dbReference type="ARBA" id="ARBA00004479"/>
    </source>
</evidence>
<dbReference type="InterPro" id="IPR015720">
    <property type="entry name" value="Emp24-like"/>
</dbReference>
<protein>
    <recommendedName>
        <fullName evidence="11">GOLD domain-containing protein</fullName>
    </recommendedName>
</protein>
<keyword evidence="13" id="KW-1185">Reference proteome</keyword>
<keyword evidence="5 9" id="KW-1133">Transmembrane helix</keyword>
<evidence type="ECO:0000256" key="3">
    <source>
        <dbReference type="ARBA" id="ARBA00022692"/>
    </source>
</evidence>
<comment type="subcellular location">
    <subcellularLocation>
        <location evidence="7">Endomembrane system</location>
        <topology evidence="7">Single-pass membrane protein</topology>
    </subcellularLocation>
    <subcellularLocation>
        <location evidence="1 8">Membrane</location>
        <topology evidence="1 8">Single-pass type I membrane protein</topology>
    </subcellularLocation>
</comment>
<evidence type="ECO:0000256" key="4">
    <source>
        <dbReference type="ARBA" id="ARBA00022729"/>
    </source>
</evidence>
<dbReference type="GeneID" id="27686926"/>
<accession>A0A0L0HLD0</accession>
<reference evidence="12 13" key="1">
    <citation type="submission" date="2009-08" db="EMBL/GenBank/DDBJ databases">
        <title>The Genome Sequence of Spizellomyces punctatus strain DAOM BR117.</title>
        <authorList>
            <consortium name="The Broad Institute Genome Sequencing Platform"/>
            <person name="Russ C."/>
            <person name="Cuomo C."/>
            <person name="Shea T."/>
            <person name="Young S.K."/>
            <person name="Zeng Q."/>
            <person name="Koehrsen M."/>
            <person name="Haas B."/>
            <person name="Borodovsky M."/>
            <person name="Guigo R."/>
            <person name="Alvarado L."/>
            <person name="Berlin A."/>
            <person name="Bochicchio J."/>
            <person name="Borenstein D."/>
            <person name="Chapman S."/>
            <person name="Chen Z."/>
            <person name="Engels R."/>
            <person name="Freedman E."/>
            <person name="Gellesch M."/>
            <person name="Goldberg J."/>
            <person name="Griggs A."/>
            <person name="Gujja S."/>
            <person name="Heiman D."/>
            <person name="Hepburn T."/>
            <person name="Howarth C."/>
            <person name="Jen D."/>
            <person name="Larson L."/>
            <person name="Lewis B."/>
            <person name="Mehta T."/>
            <person name="Park D."/>
            <person name="Pearson M."/>
            <person name="Roberts A."/>
            <person name="Saif S."/>
            <person name="Shenoy N."/>
            <person name="Sisk P."/>
            <person name="Stolte C."/>
            <person name="Sykes S."/>
            <person name="Thomson T."/>
            <person name="Walk T."/>
            <person name="White J."/>
            <person name="Yandava C."/>
            <person name="Burger G."/>
            <person name="Gray M.W."/>
            <person name="Holland P.W.H."/>
            <person name="King N."/>
            <person name="Lang F.B.F."/>
            <person name="Roger A.J."/>
            <person name="Ruiz-Trillo I."/>
            <person name="Lander E."/>
            <person name="Nusbaum C."/>
        </authorList>
    </citation>
    <scope>NUCLEOTIDE SEQUENCE [LARGE SCALE GENOMIC DNA]</scope>
    <source>
        <strain evidence="12 13">DAOM BR117</strain>
    </source>
</reference>
<dbReference type="InParanoid" id="A0A0L0HLD0"/>
<gene>
    <name evidence="12" type="ORF">SPPG_03406</name>
</gene>
<evidence type="ECO:0000313" key="13">
    <source>
        <dbReference type="Proteomes" id="UP000053201"/>
    </source>
</evidence>
<comment type="similarity">
    <text evidence="2 8">Belongs to the EMP24/GP25L family.</text>
</comment>